<organism evidence="1">
    <name type="scientific">Aphanomyces astaci</name>
    <name type="common">Crayfish plague agent</name>
    <dbReference type="NCBI Taxonomy" id="112090"/>
    <lineage>
        <taxon>Eukaryota</taxon>
        <taxon>Sar</taxon>
        <taxon>Stramenopiles</taxon>
        <taxon>Oomycota</taxon>
        <taxon>Saprolegniomycetes</taxon>
        <taxon>Saprolegniales</taxon>
        <taxon>Verrucalvaceae</taxon>
        <taxon>Aphanomyces</taxon>
    </lineage>
</organism>
<dbReference type="GeneID" id="20811225"/>
<gene>
    <name evidence="1" type="ORF">H257_09229</name>
</gene>
<reference evidence="1" key="1">
    <citation type="submission" date="2013-12" db="EMBL/GenBank/DDBJ databases">
        <title>The Genome Sequence of Aphanomyces astaci APO3.</title>
        <authorList>
            <consortium name="The Broad Institute Genomics Platform"/>
            <person name="Russ C."/>
            <person name="Tyler B."/>
            <person name="van West P."/>
            <person name="Dieguez-Uribeondo J."/>
            <person name="Young S.K."/>
            <person name="Zeng Q."/>
            <person name="Gargeya S."/>
            <person name="Fitzgerald M."/>
            <person name="Abouelleil A."/>
            <person name="Alvarado L."/>
            <person name="Chapman S.B."/>
            <person name="Gainer-Dewar J."/>
            <person name="Goldberg J."/>
            <person name="Griggs A."/>
            <person name="Gujja S."/>
            <person name="Hansen M."/>
            <person name="Howarth C."/>
            <person name="Imamovic A."/>
            <person name="Ireland A."/>
            <person name="Larimer J."/>
            <person name="McCowan C."/>
            <person name="Murphy C."/>
            <person name="Pearson M."/>
            <person name="Poon T.W."/>
            <person name="Priest M."/>
            <person name="Roberts A."/>
            <person name="Saif S."/>
            <person name="Shea T."/>
            <person name="Sykes S."/>
            <person name="Wortman J."/>
            <person name="Nusbaum C."/>
            <person name="Birren B."/>
        </authorList>
    </citation>
    <scope>NUCLEOTIDE SEQUENCE [LARGE SCALE GENOMIC DNA]</scope>
    <source>
        <strain evidence="1">APO3</strain>
    </source>
</reference>
<dbReference type="VEuPathDB" id="FungiDB:H257_09229"/>
<accession>W4GAQ8</accession>
<dbReference type="PROSITE" id="PS51257">
    <property type="entry name" value="PROKAR_LIPOPROTEIN"/>
    <property type="match status" value="1"/>
</dbReference>
<dbReference type="EMBL" id="KI913135">
    <property type="protein sequence ID" value="ETV76772.1"/>
    <property type="molecule type" value="Genomic_DNA"/>
</dbReference>
<proteinExistence type="predicted"/>
<dbReference type="RefSeq" id="XP_009833684.1">
    <property type="nucleotide sequence ID" value="XM_009835382.1"/>
</dbReference>
<sequence>MKIAAVVAIFLVSSCTEPSCFANGQRSTDERSLLDFDLVVSFVLASLVALVHRYTAASYASKA</sequence>
<name>W4GAQ8_APHAT</name>
<dbReference type="AlphaFoldDB" id="W4GAQ8"/>
<protein>
    <submittedName>
        <fullName evidence="1">Uncharacterized protein</fullName>
    </submittedName>
</protein>
<evidence type="ECO:0000313" key="1">
    <source>
        <dbReference type="EMBL" id="ETV76772.1"/>
    </source>
</evidence>